<reference evidence="1 2" key="1">
    <citation type="submission" date="2016-10" db="EMBL/GenBank/DDBJ databases">
        <authorList>
            <person name="de Groot N.N."/>
        </authorList>
    </citation>
    <scope>NUCLEOTIDE SEQUENCE [LARGE SCALE GENOMIC DNA]</scope>
    <source>
        <strain evidence="1 2">DSM 22007</strain>
    </source>
</reference>
<dbReference type="PANTHER" id="PTHR43861:SF1">
    <property type="entry name" value="TRANS-ACONITATE 2-METHYLTRANSFERASE"/>
    <property type="match status" value="1"/>
</dbReference>
<dbReference type="PANTHER" id="PTHR43861">
    <property type="entry name" value="TRANS-ACONITATE 2-METHYLTRANSFERASE-RELATED"/>
    <property type="match status" value="1"/>
</dbReference>
<evidence type="ECO:0000313" key="1">
    <source>
        <dbReference type="EMBL" id="SEP83477.1"/>
    </source>
</evidence>
<dbReference type="RefSeq" id="WP_090268567.1">
    <property type="nucleotide sequence ID" value="NZ_FOEP01000002.1"/>
</dbReference>
<protein>
    <submittedName>
        <fullName evidence="1">Methyltransferase domain-containing protein</fullName>
    </submittedName>
</protein>
<dbReference type="SUPFAM" id="SSF53335">
    <property type="entry name" value="S-adenosyl-L-methionine-dependent methyltransferases"/>
    <property type="match status" value="1"/>
</dbReference>
<keyword evidence="1" id="KW-0489">Methyltransferase</keyword>
<accession>A0A1H9B419</accession>
<proteinExistence type="predicted"/>
<dbReference type="AlphaFoldDB" id="A0A1H9B419"/>
<gene>
    <name evidence="1" type="ORF">SAMN04488092_102359</name>
</gene>
<dbReference type="InterPro" id="IPR029063">
    <property type="entry name" value="SAM-dependent_MTases_sf"/>
</dbReference>
<organism evidence="1 2">
    <name type="scientific">Thalassovita taeanensis</name>
    <dbReference type="NCBI Taxonomy" id="657014"/>
    <lineage>
        <taxon>Bacteria</taxon>
        <taxon>Pseudomonadati</taxon>
        <taxon>Pseudomonadota</taxon>
        <taxon>Alphaproteobacteria</taxon>
        <taxon>Rhodobacterales</taxon>
        <taxon>Roseobacteraceae</taxon>
        <taxon>Thalassovita</taxon>
    </lineage>
</organism>
<dbReference type="GO" id="GO:0032259">
    <property type="term" value="P:methylation"/>
    <property type="evidence" value="ECO:0007669"/>
    <property type="project" value="UniProtKB-KW"/>
</dbReference>
<sequence length="197" mass="20558">MCPDPETIRIYDTRAADYARVVATSTPGALLSAFIAAIPAGGRVLDLGCGPGLSAAWMAKVGLKADAVDASAEMVALAAAHPGVTAWQASFDDLDATALYDGIWANFSLLHAPRADMPGHLAAIHRALRPGGQFHIALKTGTDEARDSLGRLYTYYTPDALTALLTETGFTVTKTTTGRDKGLDGSMADWVSLAAHG</sequence>
<evidence type="ECO:0000313" key="2">
    <source>
        <dbReference type="Proteomes" id="UP000198634"/>
    </source>
</evidence>
<dbReference type="GO" id="GO:0008168">
    <property type="term" value="F:methyltransferase activity"/>
    <property type="evidence" value="ECO:0007669"/>
    <property type="project" value="UniProtKB-KW"/>
</dbReference>
<dbReference type="EMBL" id="FOEP01000002">
    <property type="protein sequence ID" value="SEP83477.1"/>
    <property type="molecule type" value="Genomic_DNA"/>
</dbReference>
<dbReference type="STRING" id="657014.SAMN04488092_102359"/>
<keyword evidence="2" id="KW-1185">Reference proteome</keyword>
<dbReference type="CDD" id="cd02440">
    <property type="entry name" value="AdoMet_MTases"/>
    <property type="match status" value="1"/>
</dbReference>
<dbReference type="Proteomes" id="UP000198634">
    <property type="component" value="Unassembled WGS sequence"/>
</dbReference>
<keyword evidence="1" id="KW-0808">Transferase</keyword>
<name>A0A1H9B419_9RHOB</name>
<dbReference type="Gene3D" id="3.40.50.150">
    <property type="entry name" value="Vaccinia Virus protein VP39"/>
    <property type="match status" value="1"/>
</dbReference>
<dbReference type="Pfam" id="PF13489">
    <property type="entry name" value="Methyltransf_23"/>
    <property type="match status" value="1"/>
</dbReference>
<dbReference type="OrthoDB" id="9804312at2"/>